<reference evidence="1 2" key="1">
    <citation type="submission" date="2015-04" db="EMBL/GenBank/DDBJ databases">
        <authorList>
            <person name="Cao L."/>
            <person name="Gao C.H."/>
        </authorList>
    </citation>
    <scope>NUCLEOTIDE SEQUENCE [LARGE SCALE GENOMIC DNA]</scope>
    <source>
        <strain evidence="1 2">SH3</strain>
    </source>
</reference>
<keyword evidence="2" id="KW-1185">Reference proteome</keyword>
<dbReference type="AlphaFoldDB" id="A0A7U7PXC2"/>
<accession>A0A7U7PXC2</accession>
<proteinExistence type="predicted"/>
<gene>
    <name evidence="1" type="ORF">BN1326_150301</name>
</gene>
<evidence type="ECO:0000313" key="1">
    <source>
        <dbReference type="EMBL" id="CRI19156.1"/>
    </source>
</evidence>
<evidence type="ECO:0000313" key="2">
    <source>
        <dbReference type="Proteomes" id="UP000236509"/>
    </source>
</evidence>
<comment type="caution">
    <text evidence="1">The sequence shown here is derived from an EMBL/GenBank/DDBJ whole genome shotgun (WGS) entry which is preliminary data.</text>
</comment>
<name>A0A7U7PXC2_9STAP</name>
<dbReference type="EMBL" id="CVOU01000007">
    <property type="protein sequence ID" value="CRI19156.1"/>
    <property type="molecule type" value="Genomic_DNA"/>
</dbReference>
<sequence>MLEVDSLIALSKAGNMNPKIIVKVIRAKPINIKEIESLVIPNNKVIGNNKRVWQITKHKNS</sequence>
<protein>
    <submittedName>
        <fullName evidence="1">Uncharacterized protein</fullName>
    </submittedName>
</protein>
<dbReference type="Proteomes" id="UP000236509">
    <property type="component" value="Unassembled WGS sequence"/>
</dbReference>
<organism evidence="1 2">
    <name type="scientific">Staphylococcus argenteus</name>
    <dbReference type="NCBI Taxonomy" id="985002"/>
    <lineage>
        <taxon>Bacteria</taxon>
        <taxon>Bacillati</taxon>
        <taxon>Bacillota</taxon>
        <taxon>Bacilli</taxon>
        <taxon>Bacillales</taxon>
        <taxon>Staphylococcaceae</taxon>
        <taxon>Staphylococcus</taxon>
    </lineage>
</organism>